<dbReference type="PANTHER" id="PTHR36832">
    <property type="entry name" value="SLR1174 PROTEIN-RELATED"/>
    <property type="match status" value="1"/>
</dbReference>
<keyword evidence="1" id="KW-0812">Transmembrane</keyword>
<dbReference type="OrthoDB" id="8582979at2"/>
<feature type="transmembrane region" description="Helical" evidence="1">
    <location>
        <begin position="21"/>
        <end position="44"/>
    </location>
</feature>
<keyword evidence="3" id="KW-1185">Reference proteome</keyword>
<dbReference type="InterPro" id="IPR010390">
    <property type="entry name" value="ABC-2_transporter-like"/>
</dbReference>
<feature type="transmembrane region" description="Helical" evidence="1">
    <location>
        <begin position="140"/>
        <end position="163"/>
    </location>
</feature>
<dbReference type="Pfam" id="PF06182">
    <property type="entry name" value="ABC2_membrane_6"/>
    <property type="match status" value="1"/>
</dbReference>
<evidence type="ECO:0000313" key="3">
    <source>
        <dbReference type="Proteomes" id="UP000248806"/>
    </source>
</evidence>
<feature type="transmembrane region" description="Helical" evidence="1">
    <location>
        <begin position="230"/>
        <end position="251"/>
    </location>
</feature>
<proteinExistence type="predicted"/>
<dbReference type="Proteomes" id="UP000248806">
    <property type="component" value="Unassembled WGS sequence"/>
</dbReference>
<dbReference type="EMBL" id="QKUF01000005">
    <property type="protein sequence ID" value="PZW32106.1"/>
    <property type="molecule type" value="Genomic_DNA"/>
</dbReference>
<dbReference type="RefSeq" id="WP_111321628.1">
    <property type="nucleotide sequence ID" value="NZ_BIFX01000001.1"/>
</dbReference>
<keyword evidence="1" id="KW-0472">Membrane</keyword>
<feature type="transmembrane region" description="Helical" evidence="1">
    <location>
        <begin position="64"/>
        <end position="81"/>
    </location>
</feature>
<evidence type="ECO:0000256" key="1">
    <source>
        <dbReference type="SAM" id="Phobius"/>
    </source>
</evidence>
<evidence type="ECO:0000313" key="2">
    <source>
        <dbReference type="EMBL" id="PZW32106.1"/>
    </source>
</evidence>
<gene>
    <name evidence="2" type="ORF">EI42_02133</name>
</gene>
<feature type="transmembrane region" description="Helical" evidence="1">
    <location>
        <begin position="113"/>
        <end position="134"/>
    </location>
</feature>
<organism evidence="2 3">
    <name type="scientific">Thermosporothrix hazakensis</name>
    <dbReference type="NCBI Taxonomy" id="644383"/>
    <lineage>
        <taxon>Bacteria</taxon>
        <taxon>Bacillati</taxon>
        <taxon>Chloroflexota</taxon>
        <taxon>Ktedonobacteria</taxon>
        <taxon>Ktedonobacterales</taxon>
        <taxon>Thermosporotrichaceae</taxon>
        <taxon>Thermosporothrix</taxon>
    </lineage>
</organism>
<keyword evidence="1" id="KW-1133">Transmembrane helix</keyword>
<reference evidence="2 3" key="1">
    <citation type="submission" date="2018-06" db="EMBL/GenBank/DDBJ databases">
        <title>Genomic Encyclopedia of Archaeal and Bacterial Type Strains, Phase II (KMG-II): from individual species to whole genera.</title>
        <authorList>
            <person name="Goeker M."/>
        </authorList>
    </citation>
    <scope>NUCLEOTIDE SEQUENCE [LARGE SCALE GENOMIC DNA]</scope>
    <source>
        <strain evidence="2 3">ATCC BAA-1881</strain>
    </source>
</reference>
<sequence length="264" mass="30130">MFPFYFHVALASFRRQLAYRWANIAGLITNTFFGSLFSFVIIALHHARQSVDGYTVTDTLRYTWLAQALLMVVMPFAWYDLMNTIRTGEVVSDLSKPCDFCWYWFSRELGRSLYYTLFRGVPIYIAGTLLFNLGFPAGSLQLLIFVLAFLLAIVLGIAYRYLYNIIAFWIVEARAMVWLAVTVALFFAGSYIPLYFLPGWLYGLAQVLPFNGLMNFPIQVLLGKVSPAQMGWAFVCLLCWSVGMILVMRFLTVRATRRVIAQGG</sequence>
<dbReference type="AlphaFoldDB" id="A0A326U8T7"/>
<comment type="caution">
    <text evidence="2">The sequence shown here is derived from an EMBL/GenBank/DDBJ whole genome shotgun (WGS) entry which is preliminary data.</text>
</comment>
<name>A0A326U8T7_THEHA</name>
<accession>A0A326U8T7</accession>
<protein>
    <submittedName>
        <fullName evidence="2">ABC-2 type transport system permease protein</fullName>
    </submittedName>
</protein>
<feature type="transmembrane region" description="Helical" evidence="1">
    <location>
        <begin position="175"/>
        <end position="196"/>
    </location>
</feature>
<dbReference type="PANTHER" id="PTHR36832:SF2">
    <property type="entry name" value="INTEGRAL MEMBRANE PROTEIN"/>
    <property type="match status" value="1"/>
</dbReference>